<dbReference type="EMBL" id="KB007933">
    <property type="protein sequence ID" value="ELR19189.1"/>
    <property type="molecule type" value="Genomic_DNA"/>
</dbReference>
<dbReference type="SUPFAM" id="SSF54427">
    <property type="entry name" value="NTF2-like"/>
    <property type="match status" value="1"/>
</dbReference>
<dbReference type="AlphaFoldDB" id="L8H127"/>
<feature type="compositionally biased region" description="Pro residues" evidence="1">
    <location>
        <begin position="75"/>
        <end position="87"/>
    </location>
</feature>
<proteinExistence type="predicted"/>
<gene>
    <name evidence="2" type="ORF">ACA1_262370</name>
</gene>
<dbReference type="InterPro" id="IPR032710">
    <property type="entry name" value="NTF2-like_dom_sf"/>
</dbReference>
<reference evidence="2 3" key="1">
    <citation type="journal article" date="2013" name="Genome Biol.">
        <title>Genome of Acanthamoeba castellanii highlights extensive lateral gene transfer and early evolution of tyrosine kinase signaling.</title>
        <authorList>
            <person name="Clarke M."/>
            <person name="Lohan A.J."/>
            <person name="Liu B."/>
            <person name="Lagkouvardos I."/>
            <person name="Roy S."/>
            <person name="Zafar N."/>
            <person name="Bertelli C."/>
            <person name="Schilde C."/>
            <person name="Kianianmomeni A."/>
            <person name="Burglin T.R."/>
            <person name="Frech C."/>
            <person name="Turcotte B."/>
            <person name="Kopec K.O."/>
            <person name="Synnott J.M."/>
            <person name="Choo C."/>
            <person name="Paponov I."/>
            <person name="Finkler A."/>
            <person name="Soon Heng Tan C."/>
            <person name="Hutchins A.P."/>
            <person name="Weinmeier T."/>
            <person name="Rattei T."/>
            <person name="Chu J.S."/>
            <person name="Gimenez G."/>
            <person name="Irimia M."/>
            <person name="Rigden D.J."/>
            <person name="Fitzpatrick D.A."/>
            <person name="Lorenzo-Morales J."/>
            <person name="Bateman A."/>
            <person name="Chiu C.H."/>
            <person name="Tang P."/>
            <person name="Hegemann P."/>
            <person name="Fromm H."/>
            <person name="Raoult D."/>
            <person name="Greub G."/>
            <person name="Miranda-Saavedra D."/>
            <person name="Chen N."/>
            <person name="Nash P."/>
            <person name="Ginger M.L."/>
            <person name="Horn M."/>
            <person name="Schaap P."/>
            <person name="Caler L."/>
            <person name="Loftus B."/>
        </authorList>
    </citation>
    <scope>NUCLEOTIDE SEQUENCE [LARGE SCALE GENOMIC DNA]</scope>
    <source>
        <strain evidence="2 3">Neff</strain>
    </source>
</reference>
<dbReference type="Gene3D" id="3.10.450.240">
    <property type="match status" value="1"/>
</dbReference>
<feature type="compositionally biased region" description="Low complexity" evidence="1">
    <location>
        <begin position="40"/>
        <end position="60"/>
    </location>
</feature>
<keyword evidence="3" id="KW-1185">Reference proteome</keyword>
<dbReference type="Proteomes" id="UP000011083">
    <property type="component" value="Unassembled WGS sequence"/>
</dbReference>
<feature type="region of interest" description="Disordered" evidence="1">
    <location>
        <begin position="26"/>
        <end position="93"/>
    </location>
</feature>
<evidence type="ECO:0000313" key="3">
    <source>
        <dbReference type="Proteomes" id="UP000011083"/>
    </source>
</evidence>
<evidence type="ECO:0000313" key="2">
    <source>
        <dbReference type="EMBL" id="ELR19189.1"/>
    </source>
</evidence>
<accession>L8H127</accession>
<dbReference type="KEGG" id="acan:ACA1_262370"/>
<dbReference type="VEuPathDB" id="AmoebaDB:ACA1_262370"/>
<name>L8H127_ACACF</name>
<sequence length="292" mass="32672">MAPARCLITSSCLHNSRPCLVGTAARRSYSSTAPPPSSTPPQDNKPQNDNNSEAPSSSTAEEAKDQSRPASYTPPTEPGTQQPPPEQPSQQPEPINLFTAAAGVPTGVRVAVLPQRRWRWPLFTPLKVNFMLNWLEKKDPSFNRDEFLEGAKGAFAGMMEKFPPDRPERFREVLDPALYRAMLDSSEAYQQSPLRIAARLEKLESAEIVNVHILADAEQEELPEDEEELKQQPETVHIEVKFDCVEQLTTQVEVEGKPAQVISKDVFPRSHEWVFEGTFRPGSSPLWKLAMI</sequence>
<organism evidence="2 3">
    <name type="scientific">Acanthamoeba castellanii (strain ATCC 30010 / Neff)</name>
    <dbReference type="NCBI Taxonomy" id="1257118"/>
    <lineage>
        <taxon>Eukaryota</taxon>
        <taxon>Amoebozoa</taxon>
        <taxon>Discosea</taxon>
        <taxon>Longamoebia</taxon>
        <taxon>Centramoebida</taxon>
        <taxon>Acanthamoebidae</taxon>
        <taxon>Acanthamoeba</taxon>
    </lineage>
</organism>
<dbReference type="GeneID" id="14920401"/>
<evidence type="ECO:0000256" key="1">
    <source>
        <dbReference type="SAM" id="MobiDB-lite"/>
    </source>
</evidence>
<evidence type="ECO:0008006" key="4">
    <source>
        <dbReference type="Google" id="ProtNLM"/>
    </source>
</evidence>
<protein>
    <recommendedName>
        <fullName evidence="4">Tim44-like domain-containing protein</fullName>
    </recommendedName>
</protein>
<dbReference type="RefSeq" id="XP_004341274.1">
    <property type="nucleotide sequence ID" value="XM_004341226.1"/>
</dbReference>